<protein>
    <recommendedName>
        <fullName evidence="9">Nucleobase-ascorbate transporter 1</fullName>
    </recommendedName>
</protein>
<evidence type="ECO:0000256" key="1">
    <source>
        <dbReference type="ARBA" id="ARBA00004141"/>
    </source>
</evidence>
<keyword evidence="8" id="KW-1185">Reference proteome</keyword>
<feature type="transmembrane region" description="Helical" evidence="6">
    <location>
        <begin position="213"/>
        <end position="235"/>
    </location>
</feature>
<evidence type="ECO:0000256" key="6">
    <source>
        <dbReference type="SAM" id="Phobius"/>
    </source>
</evidence>
<evidence type="ECO:0000256" key="3">
    <source>
        <dbReference type="ARBA" id="ARBA00022989"/>
    </source>
</evidence>
<dbReference type="GO" id="GO:0016020">
    <property type="term" value="C:membrane"/>
    <property type="evidence" value="ECO:0007669"/>
    <property type="project" value="UniProtKB-SubCell"/>
</dbReference>
<keyword evidence="2 6" id="KW-0812">Transmembrane</keyword>
<proteinExistence type="predicted"/>
<feature type="transmembrane region" description="Helical" evidence="6">
    <location>
        <begin position="414"/>
        <end position="433"/>
    </location>
</feature>
<feature type="transmembrane region" description="Helical" evidence="6">
    <location>
        <begin position="445"/>
        <end position="463"/>
    </location>
</feature>
<dbReference type="Proteomes" id="UP000316621">
    <property type="component" value="Chromosome 10"/>
</dbReference>
<feature type="transmembrane region" description="Helical" evidence="6">
    <location>
        <begin position="64"/>
        <end position="82"/>
    </location>
</feature>
<dbReference type="PANTHER" id="PTHR34553">
    <property type="entry name" value="OS05G0597400 PROTEIN"/>
    <property type="match status" value="1"/>
</dbReference>
<keyword evidence="3 6" id="KW-1133">Transmembrane helix</keyword>
<evidence type="ECO:0008006" key="9">
    <source>
        <dbReference type="Google" id="ProtNLM"/>
    </source>
</evidence>
<dbReference type="PANTHER" id="PTHR34553:SF4">
    <property type="entry name" value="G1_S-SPECIFIC CYCLIN-E PROTEIN"/>
    <property type="match status" value="1"/>
</dbReference>
<evidence type="ECO:0000313" key="8">
    <source>
        <dbReference type="Proteomes" id="UP000316621"/>
    </source>
</evidence>
<feature type="transmembrane region" description="Helical" evidence="6">
    <location>
        <begin position="177"/>
        <end position="198"/>
    </location>
</feature>
<feature type="transmembrane region" description="Helical" evidence="6">
    <location>
        <begin position="1171"/>
        <end position="1192"/>
    </location>
</feature>
<dbReference type="EMBL" id="CM010724">
    <property type="protein sequence ID" value="RZC80367.1"/>
    <property type="molecule type" value="Genomic_DNA"/>
</dbReference>
<dbReference type="GO" id="GO:0022857">
    <property type="term" value="F:transmembrane transporter activity"/>
    <property type="evidence" value="ECO:0007669"/>
    <property type="project" value="InterPro"/>
</dbReference>
<feature type="transmembrane region" description="Helical" evidence="6">
    <location>
        <begin position="483"/>
        <end position="503"/>
    </location>
</feature>
<dbReference type="Gramene" id="RZC80367">
    <property type="protein sequence ID" value="RZC80367"/>
    <property type="gene ID" value="C5167_042951"/>
</dbReference>
<feature type="transmembrane region" description="Helical" evidence="6">
    <location>
        <begin position="88"/>
        <end position="105"/>
    </location>
</feature>
<feature type="region of interest" description="Disordered" evidence="5">
    <location>
        <begin position="1316"/>
        <end position="1350"/>
    </location>
</feature>
<feature type="transmembrane region" description="Helical" evidence="6">
    <location>
        <begin position="125"/>
        <end position="146"/>
    </location>
</feature>
<feature type="transmembrane region" description="Helical" evidence="6">
    <location>
        <begin position="1146"/>
        <end position="1165"/>
    </location>
</feature>
<evidence type="ECO:0000256" key="2">
    <source>
        <dbReference type="ARBA" id="ARBA00022692"/>
    </source>
</evidence>
<organism evidence="7 8">
    <name type="scientific">Papaver somniferum</name>
    <name type="common">Opium poppy</name>
    <dbReference type="NCBI Taxonomy" id="3469"/>
    <lineage>
        <taxon>Eukaryota</taxon>
        <taxon>Viridiplantae</taxon>
        <taxon>Streptophyta</taxon>
        <taxon>Embryophyta</taxon>
        <taxon>Tracheophyta</taxon>
        <taxon>Spermatophyta</taxon>
        <taxon>Magnoliopsida</taxon>
        <taxon>Ranunculales</taxon>
        <taxon>Papaveraceae</taxon>
        <taxon>Papaveroideae</taxon>
        <taxon>Papaver</taxon>
    </lineage>
</organism>
<name>A0A4Y7L5Y9_PAPSO</name>
<evidence type="ECO:0000256" key="4">
    <source>
        <dbReference type="ARBA" id="ARBA00023136"/>
    </source>
</evidence>
<evidence type="ECO:0000256" key="5">
    <source>
        <dbReference type="SAM" id="MobiDB-lite"/>
    </source>
</evidence>
<dbReference type="InterPro" id="IPR006043">
    <property type="entry name" value="NCS2"/>
</dbReference>
<comment type="subcellular location">
    <subcellularLocation>
        <location evidence="1">Membrane</location>
        <topology evidence="1">Multi-pass membrane protein</topology>
    </subcellularLocation>
</comment>
<dbReference type="STRING" id="3469.A0A4Y7L5Y9"/>
<evidence type="ECO:0000313" key="7">
    <source>
        <dbReference type="EMBL" id="RZC80367.1"/>
    </source>
</evidence>
<feature type="transmembrane region" description="Helical" evidence="6">
    <location>
        <begin position="152"/>
        <end position="170"/>
    </location>
</feature>
<gene>
    <name evidence="7" type="ORF">C5167_042951</name>
</gene>
<feature type="transmembrane region" description="Helical" evidence="6">
    <location>
        <begin position="29"/>
        <end position="52"/>
    </location>
</feature>
<reference evidence="7 8" key="1">
    <citation type="journal article" date="2018" name="Science">
        <title>The opium poppy genome and morphinan production.</title>
        <authorList>
            <person name="Guo L."/>
            <person name="Winzer T."/>
            <person name="Yang X."/>
            <person name="Li Y."/>
            <person name="Ning Z."/>
            <person name="He Z."/>
            <person name="Teodor R."/>
            <person name="Lu Y."/>
            <person name="Bowser T.A."/>
            <person name="Graham I.A."/>
            <person name="Ye K."/>
        </authorList>
    </citation>
    <scope>NUCLEOTIDE SEQUENCE [LARGE SCALE GENOMIC DNA]</scope>
    <source>
        <strain evidence="8">cv. HN1</strain>
        <tissue evidence="7">Leaves</tissue>
    </source>
</reference>
<dbReference type="Pfam" id="PF00860">
    <property type="entry name" value="Xan_ur_permease"/>
    <property type="match status" value="2"/>
</dbReference>
<sequence length="1364" mass="154567">MADIINLPMEQLQDLEYCIDSNPPWAETIILAFQNYILMLGTTVMIPVALVPLMGGSDGDKIRVIQTLLFVSGINTLLQALFGTRLPAVVGGSSAYLVPILYIIGDSSLQRITEPHERFLQSMRATQGALIVAASLQIILGYSQVWGLFSRFFSPLGMAPVVGLVGLGLFERGFPVVGNCVEIGIPMLLLVIGLSQYLKHIRPFKDVPIFERFPVLICVTIIWAYSHVLTAGGAYKNRPNVTQVSCRTDKANLIYDAPWFKFPYPLQWGAPTFSAGHSFAMMSASTGAYQAASRLAIATPPPAYVLSRGIGWQGIGILLDGLFGTLTGSTVSVENVGLLGLTRVGSRRVVQISAGFMIFFATMGRFQRLYGTRSLPGYSWADPLQTAILNILLTLRSLLAGKFGALFASIPFPIFAALYCVLFGLVASVGLSFLQFTNMNSMRNLFILGISLFLGISVPQYFNNFWLTAHHGAVHTRAGWFDAFLNTIFASPPTVGLIVAVVLDNTLEVEKSKKDRGMPWWVKFRTFRGDNRNEEFYTLPFNLNSKIVRSGSTSQTSYFQKQLAAAEQWHRFICTQHNWWPVDCCHLKTKKIHYTSSKNKVWFKPNFPCIMWAVPLHGTDNISCALLRDALSFWPFPTMFVMQSAGSRFIACSPRYGFIHYTQLSTMMKSSFFRKRRVSKLRASKKYVDQIEREGFPATSGWPISRLSPFANTRGQKERKGFKFKKKINFKGISRSNISDIRKLEKWFALISAAALSQKESLLPVKNFRNAKLLNNELHRTLYGFIVFEVDWNDVRGMNYLNELQTNTSLALEAKLMERWEFDSIEQASNCIRSWFSGTHFELVWLQAYLDSTLGEVFHDAQENFSTPDCNGDFAINCTKNGSVEDSSSPGGLKNEFSVYPARVECRESTLQTPPPPTGPYKRRKITKPIPYEDGVDKFPLGVQNESIDLPKISVASSSPSSRTETTVEATQHRDVLILFRFNDHDLPFKLRQIIMSDVRLLTLLESGLPSWVIFLQSYPLFCHIYRPWMCLVARALYVLISVVTVVIGFYDLYKNVPVLKATVSSVFGPLFDWIETWEMLSRIKYLGTMLFLHNFEKAVKWFLMATRSFKSFFSVLTQPFAGPVMELVEVFLPFWNGCFQAVESFLTVIWVLIDSTCGLVMKIIQLLLSPVWFILGVIGSIVSAIVYPIIWAIQEILYTPIRLLLVLASFVAYIFSCMIEFVREIWLFASSIFQLKSAAEAGTYEISLWRSLWNDLFSQVFRAIRSIINGFVAFFVACNRHRLSIYNHMQEFFFQLSCLAGRNQTTNFNYRRRYGAQDQMQSRRKTQGRYPEQTPEKPDLKRCASSHMQHSLDYRTPSRMLTL</sequence>
<feature type="transmembrane region" description="Helical" evidence="6">
    <location>
        <begin position="1204"/>
        <end position="1223"/>
    </location>
</feature>
<keyword evidence="4 6" id="KW-0472">Membrane</keyword>
<feature type="transmembrane region" description="Helical" evidence="6">
    <location>
        <begin position="1032"/>
        <end position="1051"/>
    </location>
</feature>
<accession>A0A4Y7L5Y9</accession>